<keyword evidence="3" id="KW-1185">Reference proteome</keyword>
<dbReference type="InterPro" id="IPR002035">
    <property type="entry name" value="VWF_A"/>
</dbReference>
<accession>A0A8S4N1S1</accession>
<dbReference type="PANTHER" id="PTHR24020">
    <property type="entry name" value="COLLAGEN ALPHA"/>
    <property type="match status" value="1"/>
</dbReference>
<dbReference type="SUPFAM" id="SSF53300">
    <property type="entry name" value="vWA-like"/>
    <property type="match status" value="1"/>
</dbReference>
<protein>
    <recommendedName>
        <fullName evidence="1">VWFA domain-containing protein</fullName>
    </recommendedName>
</protein>
<dbReference type="InterPro" id="IPR036465">
    <property type="entry name" value="vWFA_dom_sf"/>
</dbReference>
<dbReference type="InterPro" id="IPR050525">
    <property type="entry name" value="ECM_Assembly_Org"/>
</dbReference>
<dbReference type="OrthoDB" id="6132182at2759"/>
<dbReference type="Gene3D" id="3.40.50.410">
    <property type="entry name" value="von Willebrand factor, type A domain"/>
    <property type="match status" value="1"/>
</dbReference>
<gene>
    <name evidence="2" type="ORF">OFUS_LOCUS2402</name>
</gene>
<feature type="domain" description="VWFA" evidence="1">
    <location>
        <begin position="141"/>
        <end position="344"/>
    </location>
</feature>
<dbReference type="PANTHER" id="PTHR24020:SF84">
    <property type="entry name" value="VWFA DOMAIN-CONTAINING PROTEIN"/>
    <property type="match status" value="1"/>
</dbReference>
<dbReference type="Proteomes" id="UP000749559">
    <property type="component" value="Unassembled WGS sequence"/>
</dbReference>
<organism evidence="2 3">
    <name type="scientific">Owenia fusiformis</name>
    <name type="common">Polychaete worm</name>
    <dbReference type="NCBI Taxonomy" id="6347"/>
    <lineage>
        <taxon>Eukaryota</taxon>
        <taxon>Metazoa</taxon>
        <taxon>Spiralia</taxon>
        <taxon>Lophotrochozoa</taxon>
        <taxon>Annelida</taxon>
        <taxon>Polychaeta</taxon>
        <taxon>Sedentaria</taxon>
        <taxon>Canalipalpata</taxon>
        <taxon>Sabellida</taxon>
        <taxon>Oweniida</taxon>
        <taxon>Oweniidae</taxon>
        <taxon>Owenia</taxon>
    </lineage>
</organism>
<feature type="non-terminal residue" evidence="2">
    <location>
        <position position="352"/>
    </location>
</feature>
<evidence type="ECO:0000313" key="2">
    <source>
        <dbReference type="EMBL" id="CAH1775047.1"/>
    </source>
</evidence>
<dbReference type="Pfam" id="PF00092">
    <property type="entry name" value="VWA"/>
    <property type="match status" value="1"/>
</dbReference>
<sequence length="352" mass="38050">PNVSVSVALLNWITDMGSQILCVFTLLLCASRTDGAGIKSFAGSVGGSRVGGDLFSDVRDIGVECTPGSPYRYADTNCTYLVCKDNIYELAECQDAMGVTNGFKINDTATTNPCIRPAPECRKTLSEKGVADKDTKACGFDLCLVIDMSFSISDVNKVQVRSFALDLLKLLRLGDAFTLVSGSTYGGQTYPFVKFKTYNTPALIMNAAKNMTMKTKKGTSTWLALKEARESLTIGSGRRLGKKAVVVVFTDGVSNPTDMSPVTIEEARKLKDPTSYQEGITPPTVILVTAPNMKGEATSGVSQAEKNRLKELKINEFAAIPSEGSQYRYDLKSFDNLRDVIVPILKASCDTL</sequence>
<evidence type="ECO:0000259" key="1">
    <source>
        <dbReference type="PROSITE" id="PS50234"/>
    </source>
</evidence>
<dbReference type="EMBL" id="CAIIXF020000001">
    <property type="protein sequence ID" value="CAH1775047.1"/>
    <property type="molecule type" value="Genomic_DNA"/>
</dbReference>
<name>A0A8S4N1S1_OWEFU</name>
<dbReference type="SMART" id="SM00327">
    <property type="entry name" value="VWA"/>
    <property type="match status" value="1"/>
</dbReference>
<dbReference type="CDD" id="cd01450">
    <property type="entry name" value="vWFA_subfamily_ECM"/>
    <property type="match status" value="1"/>
</dbReference>
<proteinExistence type="predicted"/>
<dbReference type="PROSITE" id="PS50234">
    <property type="entry name" value="VWFA"/>
    <property type="match status" value="1"/>
</dbReference>
<evidence type="ECO:0000313" key="3">
    <source>
        <dbReference type="Proteomes" id="UP000749559"/>
    </source>
</evidence>
<dbReference type="AlphaFoldDB" id="A0A8S4N1S1"/>
<reference evidence="2" key="1">
    <citation type="submission" date="2022-03" db="EMBL/GenBank/DDBJ databases">
        <authorList>
            <person name="Martin C."/>
        </authorList>
    </citation>
    <scope>NUCLEOTIDE SEQUENCE</scope>
</reference>
<comment type="caution">
    <text evidence="2">The sequence shown here is derived from an EMBL/GenBank/DDBJ whole genome shotgun (WGS) entry which is preliminary data.</text>
</comment>